<comment type="caution">
    <text evidence="7">The sequence shown here is derived from an EMBL/GenBank/DDBJ whole genome shotgun (WGS) entry which is preliminary data.</text>
</comment>
<dbReference type="GO" id="GO:0044781">
    <property type="term" value="P:bacterial-type flagellum organization"/>
    <property type="evidence" value="ECO:0007669"/>
    <property type="project" value="UniProtKB-UniRule"/>
</dbReference>
<dbReference type="PATRIC" id="fig|1244083.3.peg.1202"/>
<dbReference type="Gene3D" id="2.60.40.4070">
    <property type="match status" value="1"/>
</dbReference>
<dbReference type="STRING" id="1244083.CSUNSWCD_1960"/>
<keyword evidence="7" id="KW-0966">Cell projection</keyword>
<evidence type="ECO:0000313" key="8">
    <source>
        <dbReference type="Proteomes" id="UP000011939"/>
    </source>
</evidence>
<dbReference type="RefSeq" id="WP_009494792.1">
    <property type="nucleotide sequence ID" value="NZ_AMZQ01000007.1"/>
</dbReference>
<evidence type="ECO:0000256" key="1">
    <source>
        <dbReference type="ARBA" id="ARBA00010577"/>
    </source>
</evidence>
<gene>
    <name evidence="7" type="ORF">CSUNSWCD_1960</name>
</gene>
<sequence length="234" mass="24780">MSNGLETNNFTVNNQAAKKSADALQKAAGTNPNAQLDKDAFMKLLLTELQYQDPTSPMDTEKMLTQTSQLASLEMQENTNKMMQKLADQLKNSTNMYAVGVLGKMAKIGDSGIVKEEGSGVKFAGFLESAAKGGTINIKDGTGKLVRKLEFGQASAGANTFEWDGKDSAGNDAKAGTYSVEINYVDHAGGAKTGGVGNYLVEGVKFIDGVAQVKVGGQYVSIDKVKEFTEPSKG</sequence>
<evidence type="ECO:0000259" key="6">
    <source>
        <dbReference type="Pfam" id="PF13860"/>
    </source>
</evidence>
<proteinExistence type="inferred from homology"/>
<dbReference type="Proteomes" id="UP000011939">
    <property type="component" value="Unassembled WGS sequence"/>
</dbReference>
<reference evidence="7 8" key="1">
    <citation type="journal article" date="2013" name="Genome Announc.">
        <title>Genome Sequence of Campylobacter showae UNSWCD, Isolated from a Patient with Crohn's Disease.</title>
        <authorList>
            <person name="Tay A.P."/>
            <person name="Kaakoush N.O."/>
            <person name="Deshpande N.P."/>
            <person name="Chen Z."/>
            <person name="Mitchell H."/>
            <person name="Wilkins M.R."/>
        </authorList>
    </citation>
    <scope>NUCLEOTIDE SEQUENCE [LARGE SCALE GENOMIC DNA]</scope>
    <source>
        <strain evidence="7 8">CSUNSWCD</strain>
    </source>
</reference>
<dbReference type="NCBIfam" id="NF009452">
    <property type="entry name" value="PRK12812.1"/>
    <property type="match status" value="1"/>
</dbReference>
<dbReference type="eggNOG" id="COG1843">
    <property type="taxonomic scope" value="Bacteria"/>
</dbReference>
<name>M5IQ61_9BACT</name>
<dbReference type="EMBL" id="AMZQ01000007">
    <property type="protein sequence ID" value="EKU11334.1"/>
    <property type="molecule type" value="Genomic_DNA"/>
</dbReference>
<dbReference type="AlphaFoldDB" id="M5IQ61"/>
<dbReference type="InterPro" id="IPR005648">
    <property type="entry name" value="FlgD"/>
</dbReference>
<evidence type="ECO:0000256" key="5">
    <source>
        <dbReference type="RuleBase" id="RU362076"/>
    </source>
</evidence>
<evidence type="ECO:0000256" key="3">
    <source>
        <dbReference type="ARBA" id="ARBA00022795"/>
    </source>
</evidence>
<organism evidence="7 8">
    <name type="scientific">Campylobacter showae CSUNSWCD</name>
    <dbReference type="NCBI Taxonomy" id="1244083"/>
    <lineage>
        <taxon>Bacteria</taxon>
        <taxon>Pseudomonadati</taxon>
        <taxon>Campylobacterota</taxon>
        <taxon>Epsilonproteobacteria</taxon>
        <taxon>Campylobacterales</taxon>
        <taxon>Campylobacteraceae</taxon>
        <taxon>Campylobacter</taxon>
    </lineage>
</organism>
<comment type="function">
    <text evidence="4 5">Required for flagellar hook formation. May act as a scaffolding protein.</text>
</comment>
<dbReference type="Pfam" id="PF03963">
    <property type="entry name" value="FlgD"/>
    <property type="match status" value="1"/>
</dbReference>
<dbReference type="InterPro" id="IPR025965">
    <property type="entry name" value="FlgD/Vpr_Ig-like"/>
</dbReference>
<comment type="similarity">
    <text evidence="1 5">Belongs to the FlgD family.</text>
</comment>
<feature type="domain" description="FlgD/Vpr Ig-like" evidence="6">
    <location>
        <begin position="119"/>
        <end position="185"/>
    </location>
</feature>
<evidence type="ECO:0000313" key="7">
    <source>
        <dbReference type="EMBL" id="EKU11334.1"/>
    </source>
</evidence>
<keyword evidence="7" id="KW-0969">Cilium</keyword>
<evidence type="ECO:0000256" key="4">
    <source>
        <dbReference type="ARBA" id="ARBA00024746"/>
    </source>
</evidence>
<evidence type="ECO:0000256" key="2">
    <source>
        <dbReference type="ARBA" id="ARBA00016013"/>
    </source>
</evidence>
<dbReference type="Pfam" id="PF13860">
    <property type="entry name" value="FlgD_ig"/>
    <property type="match status" value="1"/>
</dbReference>
<protein>
    <recommendedName>
        <fullName evidence="2 5">Basal-body rod modification protein FlgD</fullName>
    </recommendedName>
</protein>
<keyword evidence="3 5" id="KW-1005">Bacterial flagellum biogenesis</keyword>
<keyword evidence="7" id="KW-0282">Flagellum</keyword>
<dbReference type="OrthoDB" id="9785233at2"/>
<accession>M5IQ61</accession>